<dbReference type="Proteomes" id="UP000266861">
    <property type="component" value="Unassembled WGS sequence"/>
</dbReference>
<dbReference type="AlphaFoldDB" id="A0A397JEJ1"/>
<protein>
    <submittedName>
        <fullName evidence="1">Uncharacterized protein</fullName>
    </submittedName>
</protein>
<keyword evidence="2" id="KW-1185">Reference proteome</keyword>
<organism evidence="1 2">
    <name type="scientific">Diversispora epigaea</name>
    <dbReference type="NCBI Taxonomy" id="1348612"/>
    <lineage>
        <taxon>Eukaryota</taxon>
        <taxon>Fungi</taxon>
        <taxon>Fungi incertae sedis</taxon>
        <taxon>Mucoromycota</taxon>
        <taxon>Glomeromycotina</taxon>
        <taxon>Glomeromycetes</taxon>
        <taxon>Diversisporales</taxon>
        <taxon>Diversisporaceae</taxon>
        <taxon>Diversispora</taxon>
    </lineage>
</organism>
<proteinExistence type="predicted"/>
<name>A0A397JEJ1_9GLOM</name>
<dbReference type="EMBL" id="PQFF01000047">
    <property type="protein sequence ID" value="RHZ86461.1"/>
    <property type="molecule type" value="Genomic_DNA"/>
</dbReference>
<accession>A0A397JEJ1</accession>
<reference evidence="1 2" key="1">
    <citation type="submission" date="2018-08" db="EMBL/GenBank/DDBJ databases">
        <title>Genome and evolution of the arbuscular mycorrhizal fungus Diversispora epigaea (formerly Glomus versiforme) and its bacterial endosymbionts.</title>
        <authorList>
            <person name="Sun X."/>
            <person name="Fei Z."/>
            <person name="Harrison M."/>
        </authorList>
    </citation>
    <scope>NUCLEOTIDE SEQUENCE [LARGE SCALE GENOMIC DNA]</scope>
    <source>
        <strain evidence="1 2">IT104</strain>
    </source>
</reference>
<comment type="caution">
    <text evidence="1">The sequence shown here is derived from an EMBL/GenBank/DDBJ whole genome shotgun (WGS) entry which is preliminary data.</text>
</comment>
<evidence type="ECO:0000313" key="2">
    <source>
        <dbReference type="Proteomes" id="UP000266861"/>
    </source>
</evidence>
<gene>
    <name evidence="1" type="ORF">Glove_50g87</name>
</gene>
<evidence type="ECO:0000313" key="1">
    <source>
        <dbReference type="EMBL" id="RHZ86461.1"/>
    </source>
</evidence>
<sequence>MIVVLEGDDDDESDDFVDRQIRKDIKHLYGELKIPVEKRIQLCNDNLDE</sequence>